<dbReference type="NCBIfam" id="TIGR00488">
    <property type="entry name" value="bis(5'-nucleosyl)-tetraphosphatase (symmetrical) YqeK"/>
    <property type="match status" value="1"/>
</dbReference>
<dbReference type="SMART" id="SM00471">
    <property type="entry name" value="HDc"/>
    <property type="match status" value="1"/>
</dbReference>
<dbReference type="AlphaFoldDB" id="A0A9D2CGK7"/>
<organism evidence="8 9">
    <name type="scientific">Candidatus Olsenella excrementavium</name>
    <dbReference type="NCBI Taxonomy" id="2838709"/>
    <lineage>
        <taxon>Bacteria</taxon>
        <taxon>Bacillati</taxon>
        <taxon>Actinomycetota</taxon>
        <taxon>Coriobacteriia</taxon>
        <taxon>Coriobacteriales</taxon>
        <taxon>Atopobiaceae</taxon>
        <taxon>Olsenella</taxon>
    </lineage>
</organism>
<protein>
    <recommendedName>
        <fullName evidence="1">bis(5'-nucleosyl)-tetraphosphatase (symmetrical)</fullName>
        <ecNumber evidence="1">3.6.1.41</ecNumber>
    </recommendedName>
</protein>
<accession>A0A9D2CGK7</accession>
<dbReference type="PANTHER" id="PTHR35795:SF1">
    <property type="entry name" value="BIS(5'-NUCLEOSYL)-TETRAPHOSPHATASE, SYMMETRICAL"/>
    <property type="match status" value="1"/>
</dbReference>
<dbReference type="NCBIfam" id="TIGR00277">
    <property type="entry name" value="HDIG"/>
    <property type="match status" value="1"/>
</dbReference>
<name>A0A9D2CGK7_9ACTN</name>
<keyword evidence="5" id="KW-0408">Iron</keyword>
<dbReference type="GO" id="GO:0008803">
    <property type="term" value="F:bis(5'-nucleosyl)-tetraphosphatase (symmetrical) activity"/>
    <property type="evidence" value="ECO:0007669"/>
    <property type="project" value="UniProtKB-EC"/>
</dbReference>
<comment type="catalytic activity">
    <reaction evidence="6">
        <text>P(1),P(4)-bis(5'-adenosyl) tetraphosphate + H2O = 2 ADP + 2 H(+)</text>
        <dbReference type="Rhea" id="RHEA:24252"/>
        <dbReference type="ChEBI" id="CHEBI:15377"/>
        <dbReference type="ChEBI" id="CHEBI:15378"/>
        <dbReference type="ChEBI" id="CHEBI:58141"/>
        <dbReference type="ChEBI" id="CHEBI:456216"/>
        <dbReference type="EC" id="3.6.1.41"/>
    </reaction>
</comment>
<evidence type="ECO:0000256" key="1">
    <source>
        <dbReference type="ARBA" id="ARBA00012506"/>
    </source>
</evidence>
<dbReference type="InterPro" id="IPR051094">
    <property type="entry name" value="Diverse_Catalytic_Enzymes"/>
</dbReference>
<comment type="caution">
    <text evidence="8">The sequence shown here is derived from an EMBL/GenBank/DDBJ whole genome shotgun (WGS) entry which is preliminary data.</text>
</comment>
<evidence type="ECO:0000256" key="3">
    <source>
        <dbReference type="ARBA" id="ARBA00022741"/>
    </source>
</evidence>
<evidence type="ECO:0000256" key="6">
    <source>
        <dbReference type="ARBA" id="ARBA00049417"/>
    </source>
</evidence>
<sequence>MGKAKKKAKGIEKIEVSYAPEQKILLKRLTFDLSEHLADKPRRLAHSLSVAKTAERLAVLYGVDPFLARAAGILHDWEKACSVSEQLEHARELGIDPGVELELVHSLLHGMIAARTLPQRYPELPPAVWHAIAVHTSASADMTPLDEVLFVADGIEPLRPSSPGIKLVRSLVGKAPLEDLFWESFVGGIVYVLEGGRYLFPGTIETYNALAARRTKRTKE</sequence>
<dbReference type="Gene3D" id="1.10.3210.10">
    <property type="entry name" value="Hypothetical protein af1432"/>
    <property type="match status" value="1"/>
</dbReference>
<dbReference type="GO" id="GO:0000166">
    <property type="term" value="F:nucleotide binding"/>
    <property type="evidence" value="ECO:0007669"/>
    <property type="project" value="UniProtKB-KW"/>
</dbReference>
<keyword evidence="3" id="KW-0547">Nucleotide-binding</keyword>
<dbReference type="InterPro" id="IPR006674">
    <property type="entry name" value="HD_domain"/>
</dbReference>
<keyword evidence="2" id="KW-0479">Metal-binding</keyword>
<evidence type="ECO:0000256" key="5">
    <source>
        <dbReference type="ARBA" id="ARBA00023004"/>
    </source>
</evidence>
<dbReference type="Pfam" id="PF01966">
    <property type="entry name" value="HD"/>
    <property type="match status" value="1"/>
</dbReference>
<dbReference type="EMBL" id="DXCP01000044">
    <property type="protein sequence ID" value="HIY79993.1"/>
    <property type="molecule type" value="Genomic_DNA"/>
</dbReference>
<evidence type="ECO:0000256" key="2">
    <source>
        <dbReference type="ARBA" id="ARBA00022723"/>
    </source>
</evidence>
<reference evidence="8" key="1">
    <citation type="journal article" date="2021" name="PeerJ">
        <title>Extensive microbial diversity within the chicken gut microbiome revealed by metagenomics and culture.</title>
        <authorList>
            <person name="Gilroy R."/>
            <person name="Ravi A."/>
            <person name="Getino M."/>
            <person name="Pursley I."/>
            <person name="Horton D.L."/>
            <person name="Alikhan N.F."/>
            <person name="Baker D."/>
            <person name="Gharbi K."/>
            <person name="Hall N."/>
            <person name="Watson M."/>
            <person name="Adriaenssens E.M."/>
            <person name="Foster-Nyarko E."/>
            <person name="Jarju S."/>
            <person name="Secka A."/>
            <person name="Antonio M."/>
            <person name="Oren A."/>
            <person name="Chaudhuri R.R."/>
            <person name="La Ragione R."/>
            <person name="Hildebrand F."/>
            <person name="Pallen M.J."/>
        </authorList>
    </citation>
    <scope>NUCLEOTIDE SEQUENCE</scope>
    <source>
        <strain evidence="8">ChiHjej10B9-743</strain>
    </source>
</reference>
<dbReference type="SUPFAM" id="SSF109604">
    <property type="entry name" value="HD-domain/PDEase-like"/>
    <property type="match status" value="1"/>
</dbReference>
<evidence type="ECO:0000259" key="7">
    <source>
        <dbReference type="SMART" id="SM00471"/>
    </source>
</evidence>
<evidence type="ECO:0000256" key="4">
    <source>
        <dbReference type="ARBA" id="ARBA00022801"/>
    </source>
</evidence>
<dbReference type="EC" id="3.6.1.41" evidence="1"/>
<evidence type="ECO:0000313" key="9">
    <source>
        <dbReference type="Proteomes" id="UP000824133"/>
    </source>
</evidence>
<reference evidence="8" key="2">
    <citation type="submission" date="2021-04" db="EMBL/GenBank/DDBJ databases">
        <authorList>
            <person name="Gilroy R."/>
        </authorList>
    </citation>
    <scope>NUCLEOTIDE SEQUENCE</scope>
    <source>
        <strain evidence="8">ChiHjej10B9-743</strain>
    </source>
</reference>
<dbReference type="PANTHER" id="PTHR35795">
    <property type="entry name" value="SLR1885 PROTEIN"/>
    <property type="match status" value="1"/>
</dbReference>
<dbReference type="InterPro" id="IPR005249">
    <property type="entry name" value="YqeK"/>
</dbReference>
<dbReference type="CDD" id="cd00077">
    <property type="entry name" value="HDc"/>
    <property type="match status" value="1"/>
</dbReference>
<evidence type="ECO:0000313" key="8">
    <source>
        <dbReference type="EMBL" id="HIY79993.1"/>
    </source>
</evidence>
<dbReference type="InterPro" id="IPR006675">
    <property type="entry name" value="HDIG_dom"/>
</dbReference>
<dbReference type="Proteomes" id="UP000824133">
    <property type="component" value="Unassembled WGS sequence"/>
</dbReference>
<dbReference type="GO" id="GO:0046872">
    <property type="term" value="F:metal ion binding"/>
    <property type="evidence" value="ECO:0007669"/>
    <property type="project" value="UniProtKB-KW"/>
</dbReference>
<feature type="domain" description="HD/PDEase" evidence="7">
    <location>
        <begin position="39"/>
        <end position="167"/>
    </location>
</feature>
<gene>
    <name evidence="8" type="primary">yqeK</name>
    <name evidence="8" type="ORF">IAA42_06115</name>
</gene>
<keyword evidence="4 8" id="KW-0378">Hydrolase</keyword>
<proteinExistence type="predicted"/>
<dbReference type="InterPro" id="IPR003607">
    <property type="entry name" value="HD/PDEase_dom"/>
</dbReference>